<reference evidence="2 3" key="1">
    <citation type="submission" date="2013-01" db="EMBL/GenBank/DDBJ databases">
        <authorList>
            <person name="Harkins D.M."/>
            <person name="Durkin A.S."/>
            <person name="Brinkac L.M."/>
            <person name="Haft D.H."/>
            <person name="Selengut J.D."/>
            <person name="Sanka R."/>
            <person name="DePew J."/>
            <person name="Purushe J."/>
            <person name="Galloway R.L."/>
            <person name="Vinetz J.M."/>
            <person name="Sutton G.G."/>
            <person name="Nierman W.C."/>
            <person name="Fouts D.E."/>
        </authorList>
    </citation>
    <scope>NUCLEOTIDE SEQUENCE [LARGE SCALE GENOMIC DNA]</scope>
    <source>
        <strain evidence="2 3">Sponselee CDC</strain>
    </source>
</reference>
<comment type="caution">
    <text evidence="2">The sequence shown here is derived from an EMBL/GenBank/DDBJ whole genome shotgun (WGS) entry which is preliminary data.</text>
</comment>
<keyword evidence="1" id="KW-0812">Transmembrane</keyword>
<protein>
    <submittedName>
        <fullName evidence="2">Uncharacterized protein</fullName>
    </submittedName>
</protein>
<dbReference type="EMBL" id="ANMU01000016">
    <property type="protein sequence ID" value="EMJ84573.1"/>
    <property type="molecule type" value="Genomic_DNA"/>
</dbReference>
<dbReference type="PATRIC" id="fig|1218567.3.peg.337"/>
<evidence type="ECO:0000313" key="2">
    <source>
        <dbReference type="EMBL" id="EMJ84573.1"/>
    </source>
</evidence>
<feature type="transmembrane region" description="Helical" evidence="1">
    <location>
        <begin position="35"/>
        <end position="52"/>
    </location>
</feature>
<dbReference type="Proteomes" id="UP000011873">
    <property type="component" value="Unassembled WGS sequence"/>
</dbReference>
<proteinExistence type="predicted"/>
<dbReference type="AlphaFoldDB" id="M6C705"/>
<name>M6C705_LEPBO</name>
<keyword evidence="1" id="KW-0472">Membrane</keyword>
<evidence type="ECO:0000313" key="3">
    <source>
        <dbReference type="Proteomes" id="UP000011873"/>
    </source>
</evidence>
<organism evidence="2 3">
    <name type="scientific">Leptospira borgpetersenii serovar Hardjo-bovis str. Sponselee</name>
    <dbReference type="NCBI Taxonomy" id="1303729"/>
    <lineage>
        <taxon>Bacteria</taxon>
        <taxon>Pseudomonadati</taxon>
        <taxon>Spirochaetota</taxon>
        <taxon>Spirochaetia</taxon>
        <taxon>Leptospirales</taxon>
        <taxon>Leptospiraceae</taxon>
        <taxon>Leptospira</taxon>
    </lineage>
</organism>
<keyword evidence="1" id="KW-1133">Transmembrane helix</keyword>
<evidence type="ECO:0000256" key="1">
    <source>
        <dbReference type="SAM" id="Phobius"/>
    </source>
</evidence>
<gene>
    <name evidence="2" type="ORF">LEP1GSC016_4280</name>
</gene>
<accession>M6C705</accession>
<sequence length="54" mass="5870">MEKHIQNWLPCSAYSKISLGTFVGIVIDLILPDTILLWIGAGVIAISIGSFLKI</sequence>